<evidence type="ECO:0000256" key="5">
    <source>
        <dbReference type="ARBA" id="ARBA00008535"/>
    </source>
</evidence>
<dbReference type="AlphaFoldDB" id="A0AAV6GWR5"/>
<evidence type="ECO:0000256" key="13">
    <source>
        <dbReference type="ARBA" id="ARBA00056809"/>
    </source>
</evidence>
<keyword evidence="6" id="KW-0963">Cytoplasm</keyword>
<accession>A0AAV6GWR5</accession>
<dbReference type="Pfam" id="PF04548">
    <property type="entry name" value="AIG1"/>
    <property type="match status" value="2"/>
</dbReference>
<dbReference type="InterPro" id="IPR045058">
    <property type="entry name" value="GIMA/IAN/Toc"/>
</dbReference>
<keyword evidence="11" id="KW-0496">Mitochondrion</keyword>
<gene>
    <name evidence="17" type="ORF">AALO_G00079090</name>
</gene>
<dbReference type="GO" id="GO:0005525">
    <property type="term" value="F:GTP binding"/>
    <property type="evidence" value="ECO:0007669"/>
    <property type="project" value="UniProtKB-KW"/>
</dbReference>
<dbReference type="FunFam" id="3.40.50.300:FF:000536">
    <property type="entry name" value="GTPase IMAP family member 8"/>
    <property type="match status" value="1"/>
</dbReference>
<keyword evidence="12" id="KW-0342">GTP-binding</keyword>
<evidence type="ECO:0000313" key="18">
    <source>
        <dbReference type="Proteomes" id="UP000823561"/>
    </source>
</evidence>
<evidence type="ECO:0000256" key="1">
    <source>
        <dbReference type="ARBA" id="ARBA00004173"/>
    </source>
</evidence>
<dbReference type="InterPro" id="IPR006703">
    <property type="entry name" value="G_AIG1"/>
</dbReference>
<evidence type="ECO:0000256" key="3">
    <source>
        <dbReference type="ARBA" id="ARBA00004514"/>
    </source>
</evidence>
<dbReference type="PANTHER" id="PTHR10903:SF139">
    <property type="entry name" value="GTPASE IMAP FAMILY MEMBER 4 ISOFORM X1"/>
    <property type="match status" value="1"/>
</dbReference>
<keyword evidence="9" id="KW-0256">Endoplasmic reticulum</keyword>
<feature type="domain" description="AIG1-type G" evidence="16">
    <location>
        <begin position="256"/>
        <end position="460"/>
    </location>
</feature>
<dbReference type="GO" id="GO:0005829">
    <property type="term" value="C:cytosol"/>
    <property type="evidence" value="ECO:0007669"/>
    <property type="project" value="UniProtKB-SubCell"/>
</dbReference>
<evidence type="ECO:0000256" key="14">
    <source>
        <dbReference type="ARBA" id="ARBA00073539"/>
    </source>
</evidence>
<evidence type="ECO:0000259" key="16">
    <source>
        <dbReference type="PROSITE" id="PS51720"/>
    </source>
</evidence>
<keyword evidence="10" id="KW-0333">Golgi apparatus</keyword>
<dbReference type="PANTHER" id="PTHR10903">
    <property type="entry name" value="GTPASE, IMAP FAMILY MEMBER-RELATED"/>
    <property type="match status" value="1"/>
</dbReference>
<evidence type="ECO:0000256" key="15">
    <source>
        <dbReference type="ARBA" id="ARBA00077278"/>
    </source>
</evidence>
<feature type="domain" description="AIG1-type G" evidence="16">
    <location>
        <begin position="14"/>
        <end position="220"/>
    </location>
</feature>
<proteinExistence type="inferred from homology"/>
<organism evidence="17 18">
    <name type="scientific">Alosa alosa</name>
    <name type="common">allis shad</name>
    <dbReference type="NCBI Taxonomy" id="278164"/>
    <lineage>
        <taxon>Eukaryota</taxon>
        <taxon>Metazoa</taxon>
        <taxon>Chordata</taxon>
        <taxon>Craniata</taxon>
        <taxon>Vertebrata</taxon>
        <taxon>Euteleostomi</taxon>
        <taxon>Actinopterygii</taxon>
        <taxon>Neopterygii</taxon>
        <taxon>Teleostei</taxon>
        <taxon>Clupei</taxon>
        <taxon>Clupeiformes</taxon>
        <taxon>Clupeoidei</taxon>
        <taxon>Clupeidae</taxon>
        <taxon>Alosa</taxon>
    </lineage>
</organism>
<dbReference type="InterPro" id="IPR027417">
    <property type="entry name" value="P-loop_NTPase"/>
</dbReference>
<evidence type="ECO:0000256" key="2">
    <source>
        <dbReference type="ARBA" id="ARBA00004240"/>
    </source>
</evidence>
<evidence type="ECO:0000313" key="17">
    <source>
        <dbReference type="EMBL" id="KAG5279558.1"/>
    </source>
</evidence>
<evidence type="ECO:0000256" key="6">
    <source>
        <dbReference type="ARBA" id="ARBA00022490"/>
    </source>
</evidence>
<keyword evidence="7" id="KW-0677">Repeat</keyword>
<evidence type="ECO:0000256" key="7">
    <source>
        <dbReference type="ARBA" id="ARBA00022737"/>
    </source>
</evidence>
<dbReference type="EMBL" id="JADWDJ010000006">
    <property type="protein sequence ID" value="KAG5279558.1"/>
    <property type="molecule type" value="Genomic_DNA"/>
</dbReference>
<dbReference type="Proteomes" id="UP000823561">
    <property type="component" value="Chromosome 6"/>
</dbReference>
<comment type="similarity">
    <text evidence="5">Belongs to the TRAFAC class TrmE-Era-EngA-EngB-Septin-like GTPase superfamily. AIG1/Toc34/Toc159-like paraseptin GTPase family. IAN subfamily.</text>
</comment>
<dbReference type="PROSITE" id="PS51720">
    <property type="entry name" value="G_AIG1"/>
    <property type="match status" value="2"/>
</dbReference>
<evidence type="ECO:0000256" key="4">
    <source>
        <dbReference type="ARBA" id="ARBA00004555"/>
    </source>
</evidence>
<evidence type="ECO:0000256" key="9">
    <source>
        <dbReference type="ARBA" id="ARBA00022824"/>
    </source>
</evidence>
<evidence type="ECO:0000256" key="11">
    <source>
        <dbReference type="ARBA" id="ARBA00023128"/>
    </source>
</evidence>
<dbReference type="SUPFAM" id="SSF52540">
    <property type="entry name" value="P-loop containing nucleoside triphosphate hydrolases"/>
    <property type="match status" value="2"/>
</dbReference>
<sequence>MAGHFTGRCAEPALPARRILLIGGLQTGKSSAGNTILGKQVFPTEKVTSESGAFRVEVFGQMVTVVDTPGLGWSEDGVMDGGQPLESADTWNLSSGVLLCSPGPHVILLVLSVSQPLTENHRKTLETHLEGMGRGVWRYTIVLFTGIDRLGADECLESHIIEGGKPLQRLVERCGNRYHSLDNTQLNERTQVQELLLKMEEVVEQNQGWFLEVDGSWDLLRDYRAKNNLMWNVVVQAERRATESWNLQEGMDVSPPRELRIILLGWKGAGKSMAGNTILGFQGFEVGKQTEVSLRRQSQVSGRRVTLVDTPGWGWWSVKQTPKQAKREAQRAGELLRPGPHALLLVIPIVSTLTSRKRFVLEDHMEKIFGQEWPQYTLVLFTCGDWLRGLGYSIEEHIQRGGKELVRLLETCGNYYHVLDNKSPEGHRQIPELLNKVEEIIAHNTTEPYLYIDRDHNEDSVGMTESPGCATCNLQ</sequence>
<evidence type="ECO:0000256" key="8">
    <source>
        <dbReference type="ARBA" id="ARBA00022741"/>
    </source>
</evidence>
<keyword evidence="8" id="KW-0547">Nucleotide-binding</keyword>
<comment type="caution">
    <text evidence="17">The sequence shown here is derived from an EMBL/GenBank/DDBJ whole genome shotgun (WGS) entry which is preliminary data.</text>
</comment>
<dbReference type="Gene3D" id="3.40.50.300">
    <property type="entry name" value="P-loop containing nucleotide triphosphate hydrolases"/>
    <property type="match status" value="2"/>
</dbReference>
<reference evidence="17" key="1">
    <citation type="submission" date="2020-10" db="EMBL/GenBank/DDBJ databases">
        <title>Chromosome-scale genome assembly of the Allis shad, Alosa alosa.</title>
        <authorList>
            <person name="Margot Z."/>
            <person name="Christophe K."/>
            <person name="Cabau C."/>
            <person name="Louis A."/>
            <person name="Berthelot C."/>
            <person name="Parey E."/>
            <person name="Roest Crollius H."/>
            <person name="Montfort J."/>
            <person name="Robinson-Rechavi M."/>
            <person name="Bucao C."/>
            <person name="Bouchez O."/>
            <person name="Gislard M."/>
            <person name="Lluch J."/>
            <person name="Milhes M."/>
            <person name="Lampietro C."/>
            <person name="Lopez Roques C."/>
            <person name="Donnadieu C."/>
            <person name="Braasch I."/>
            <person name="Desvignes T."/>
            <person name="Postlethwait J."/>
            <person name="Bobe J."/>
            <person name="Guiguen Y."/>
        </authorList>
    </citation>
    <scope>NUCLEOTIDE SEQUENCE</scope>
    <source>
        <strain evidence="17">M-15738</strain>
        <tissue evidence="17">Blood</tissue>
    </source>
</reference>
<comment type="function">
    <text evidence="13">Exerts an anti-apoptotic effect in the immune system and is involved in responses to infections.</text>
</comment>
<keyword evidence="18" id="KW-1185">Reference proteome</keyword>
<dbReference type="GO" id="GO:0005783">
    <property type="term" value="C:endoplasmic reticulum"/>
    <property type="evidence" value="ECO:0007669"/>
    <property type="project" value="UniProtKB-SubCell"/>
</dbReference>
<name>A0AAV6GWR5_9TELE</name>
<comment type="subcellular location">
    <subcellularLocation>
        <location evidence="3">Cytoplasm</location>
        <location evidence="3">Cytosol</location>
    </subcellularLocation>
    <subcellularLocation>
        <location evidence="2">Endoplasmic reticulum</location>
    </subcellularLocation>
    <subcellularLocation>
        <location evidence="4">Golgi apparatus</location>
    </subcellularLocation>
    <subcellularLocation>
        <location evidence="1">Mitochondrion</location>
    </subcellularLocation>
</comment>
<evidence type="ECO:0000256" key="10">
    <source>
        <dbReference type="ARBA" id="ARBA00023034"/>
    </source>
</evidence>
<evidence type="ECO:0000256" key="12">
    <source>
        <dbReference type="ARBA" id="ARBA00023134"/>
    </source>
</evidence>
<dbReference type="GO" id="GO:0005794">
    <property type="term" value="C:Golgi apparatus"/>
    <property type="evidence" value="ECO:0007669"/>
    <property type="project" value="UniProtKB-SubCell"/>
</dbReference>
<dbReference type="GO" id="GO:0005739">
    <property type="term" value="C:mitochondrion"/>
    <property type="evidence" value="ECO:0007669"/>
    <property type="project" value="UniProtKB-SubCell"/>
</dbReference>
<protein>
    <recommendedName>
        <fullName evidence="14">GTPase IMAP family member 8</fullName>
    </recommendedName>
    <alternativeName>
        <fullName evidence="15">Immune-associated nucleotide-binding protein 9</fullName>
    </alternativeName>
</protein>